<dbReference type="InterPro" id="IPR000209">
    <property type="entry name" value="Peptidase_S8/S53_dom"/>
</dbReference>
<dbReference type="SUPFAM" id="SSF52025">
    <property type="entry name" value="PA domain"/>
    <property type="match status" value="1"/>
</dbReference>
<feature type="domain" description="Peptidase S8/S53" evidence="11">
    <location>
        <begin position="149"/>
        <end position="574"/>
    </location>
</feature>
<feature type="active site" description="Charge relay system" evidence="8 9">
    <location>
        <position position="212"/>
    </location>
</feature>
<dbReference type="GO" id="GO:0004252">
    <property type="term" value="F:serine-type endopeptidase activity"/>
    <property type="evidence" value="ECO:0007669"/>
    <property type="project" value="UniProtKB-UniRule"/>
</dbReference>
<evidence type="ECO:0000256" key="10">
    <source>
        <dbReference type="RuleBase" id="RU003355"/>
    </source>
</evidence>
<accession>A0A238YN32</accession>
<evidence type="ECO:0000259" key="13">
    <source>
        <dbReference type="Pfam" id="PF06280"/>
    </source>
</evidence>
<reference evidence="14 15" key="1">
    <citation type="submission" date="2017-06" db="EMBL/GenBank/DDBJ databases">
        <authorList>
            <person name="Kim H.J."/>
            <person name="Triplett B.A."/>
        </authorList>
    </citation>
    <scope>NUCLEOTIDE SEQUENCE [LARGE SCALE GENOMIC DNA]</scope>
    <source>
        <strain evidence="14 15">DSM 45207</strain>
    </source>
</reference>
<evidence type="ECO:0000256" key="8">
    <source>
        <dbReference type="PIRSR" id="PIRSR615500-1"/>
    </source>
</evidence>
<feature type="domain" description="PA" evidence="12">
    <location>
        <begin position="370"/>
        <end position="426"/>
    </location>
</feature>
<dbReference type="EMBL" id="FZNW01000016">
    <property type="protein sequence ID" value="SNR72575.1"/>
    <property type="molecule type" value="Genomic_DNA"/>
</dbReference>
<dbReference type="PROSITE" id="PS00137">
    <property type="entry name" value="SUBTILASE_HIS"/>
    <property type="match status" value="1"/>
</dbReference>
<keyword evidence="2" id="KW-0134">Cell wall</keyword>
<evidence type="ECO:0000256" key="6">
    <source>
        <dbReference type="ARBA" id="ARBA00022801"/>
    </source>
</evidence>
<dbReference type="InterPro" id="IPR023828">
    <property type="entry name" value="Peptidase_S8_Ser-AS"/>
</dbReference>
<dbReference type="Pfam" id="PF02225">
    <property type="entry name" value="PA"/>
    <property type="match status" value="1"/>
</dbReference>
<dbReference type="Gene3D" id="3.40.50.200">
    <property type="entry name" value="Peptidase S8/S53 domain"/>
    <property type="match status" value="1"/>
</dbReference>
<dbReference type="Pfam" id="PF00082">
    <property type="entry name" value="Peptidase_S8"/>
    <property type="match status" value="1"/>
</dbReference>
<dbReference type="PANTHER" id="PTHR43806:SF66">
    <property type="entry name" value="SERIN ENDOPEPTIDASE"/>
    <property type="match status" value="1"/>
</dbReference>
<evidence type="ECO:0000313" key="15">
    <source>
        <dbReference type="Proteomes" id="UP000198348"/>
    </source>
</evidence>
<dbReference type="InterPro" id="IPR010435">
    <property type="entry name" value="C5a/SBT2-like_Fn3"/>
</dbReference>
<evidence type="ECO:0000256" key="5">
    <source>
        <dbReference type="ARBA" id="ARBA00022729"/>
    </source>
</evidence>
<evidence type="ECO:0000259" key="12">
    <source>
        <dbReference type="Pfam" id="PF02225"/>
    </source>
</evidence>
<dbReference type="PROSITE" id="PS00136">
    <property type="entry name" value="SUBTILASE_ASP"/>
    <property type="match status" value="1"/>
</dbReference>
<evidence type="ECO:0000256" key="9">
    <source>
        <dbReference type="PROSITE-ProRule" id="PRU01240"/>
    </source>
</evidence>
<dbReference type="GO" id="GO:0006508">
    <property type="term" value="P:proteolysis"/>
    <property type="evidence" value="ECO:0007669"/>
    <property type="project" value="UniProtKB-KW"/>
</dbReference>
<organism evidence="14 15">
    <name type="scientific">Haloechinothrix alba</name>
    <dbReference type="NCBI Taxonomy" id="664784"/>
    <lineage>
        <taxon>Bacteria</taxon>
        <taxon>Bacillati</taxon>
        <taxon>Actinomycetota</taxon>
        <taxon>Actinomycetes</taxon>
        <taxon>Pseudonocardiales</taxon>
        <taxon>Pseudonocardiaceae</taxon>
        <taxon>Haloechinothrix</taxon>
    </lineage>
</organism>
<dbReference type="PROSITE" id="PS51892">
    <property type="entry name" value="SUBTILASE"/>
    <property type="match status" value="1"/>
</dbReference>
<dbReference type="Pfam" id="PF06280">
    <property type="entry name" value="fn3_5"/>
    <property type="match status" value="1"/>
</dbReference>
<dbReference type="InterPro" id="IPR034187">
    <property type="entry name" value="Peptidases_S8_5"/>
</dbReference>
<gene>
    <name evidence="14" type="ORF">SAMN06265360_11642</name>
</gene>
<protein>
    <submittedName>
        <fullName evidence="14">Fn3-like domain-containing protein</fullName>
    </submittedName>
</protein>
<dbReference type="InterPro" id="IPR050131">
    <property type="entry name" value="Peptidase_S8_subtilisin-like"/>
</dbReference>
<keyword evidence="4 9" id="KW-0645">Protease</keyword>
<dbReference type="Proteomes" id="UP000198348">
    <property type="component" value="Unassembled WGS sequence"/>
</dbReference>
<keyword evidence="3" id="KW-0964">Secreted</keyword>
<dbReference type="InterPro" id="IPR022398">
    <property type="entry name" value="Peptidase_S8_His-AS"/>
</dbReference>
<dbReference type="CDD" id="cd07489">
    <property type="entry name" value="Peptidases_S8_5"/>
    <property type="match status" value="1"/>
</dbReference>
<comment type="similarity">
    <text evidence="1 9 10">Belongs to the peptidase S8 family.</text>
</comment>
<keyword evidence="6 9" id="KW-0378">Hydrolase</keyword>
<dbReference type="Gene3D" id="3.50.30.30">
    <property type="match status" value="1"/>
</dbReference>
<evidence type="ECO:0000256" key="3">
    <source>
        <dbReference type="ARBA" id="ARBA00022525"/>
    </source>
</evidence>
<dbReference type="SUPFAM" id="SSF52743">
    <property type="entry name" value="Subtilisin-like"/>
    <property type="match status" value="1"/>
</dbReference>
<dbReference type="InterPro" id="IPR015500">
    <property type="entry name" value="Peptidase_S8_subtilisin-rel"/>
</dbReference>
<sequence length="878" mass="92638">MAFGTIAVPAGASDSADIAPVHPAPAAEDDGALTHEAQGLWFVELESAPRAEGTARSQLSSERARFRDNAREHDVRFHERMQFDSLWNGLSVELDAGELAKMREVPGVEALYPVERVAIPETADADPEMSAALGMTGADIAQSELGLTGDGLRVAVMDTGVDYTHPDLGGPGSLPTERVVAGWDFVGDEFDANHPDTLEPEPDPDPMDCHGHGTHVSGIVGADGEVTGVAPGVEFGAYKVFGCEGSTTADVMIAAMERALDDDMDVLNMSIGSAFSWPQYPTAQAADALVDEGMVVVSSIGNSGANGVYSASAPGLGADVIGVAAYENVRITVNTFDANPGGEPVPYMPMSEAPEPPTEGTSAELTDVGRACVDSEGDELDSDPEGKVALIERGACTFDEKYAAAMAADAEGVVIYNNVSGMFAGGGISDRGGFAIGIPDTGGAHLRELLAGAEPVTLTWSDEQTEVPNPNGGLISSFSSYGLSPDLDLKPDIGAPGGLIRSTYPMDRGQYATVSGTSMSSPHVAGGVALLLESEPSLAASEVRGLLQNNADPAPWWGNPDLGLLDNVHRQGAGMLDVPGAVQATTTVTPGKLSLGESGPGAQRQKLRITNSGSEPVTYELDHTPALGTHGSTVEPSFNDAFAEVSFRRDTVTVPPGRSVNALLRITPPGDEVENLQYGGYIEVTAAGGQDGAGTTRVPYAGYAGDYQAIEVMPPLEEVDEDGEVVEHDVPWLTTVTECEVFIGHECVEGGEFENQPDGATYSMETVDGLPDIPYILVHFRHQVEKLEMVVRDADTGTPVYPIADKAVDLEHVERNASSTSYFTYPWDGTVSGMFGWSWPVPDGDYRIEVRALQALGDRWNDEHWETWTSPVITLDRG</sequence>
<dbReference type="InterPro" id="IPR023827">
    <property type="entry name" value="Peptidase_S8_Asp-AS"/>
</dbReference>
<keyword evidence="7 9" id="KW-0720">Serine protease</keyword>
<proteinExistence type="inferred from homology"/>
<dbReference type="PANTHER" id="PTHR43806">
    <property type="entry name" value="PEPTIDASE S8"/>
    <property type="match status" value="1"/>
</dbReference>
<dbReference type="Gene3D" id="2.60.40.1710">
    <property type="entry name" value="Subtilisin-like superfamily"/>
    <property type="match status" value="1"/>
</dbReference>
<evidence type="ECO:0000256" key="1">
    <source>
        <dbReference type="ARBA" id="ARBA00011073"/>
    </source>
</evidence>
<dbReference type="GO" id="GO:0005615">
    <property type="term" value="C:extracellular space"/>
    <property type="evidence" value="ECO:0007669"/>
    <property type="project" value="TreeGrafter"/>
</dbReference>
<keyword evidence="15" id="KW-1185">Reference proteome</keyword>
<feature type="domain" description="C5a peptidase/Subtilisin-like protease SBT2-like Fn3-like" evidence="13">
    <location>
        <begin position="604"/>
        <end position="700"/>
    </location>
</feature>
<dbReference type="InterPro" id="IPR046450">
    <property type="entry name" value="PA_dom_sf"/>
</dbReference>
<dbReference type="AlphaFoldDB" id="A0A238YN32"/>
<evidence type="ECO:0000313" key="14">
    <source>
        <dbReference type="EMBL" id="SNR72575.1"/>
    </source>
</evidence>
<name>A0A238YN32_9PSEU</name>
<dbReference type="InterPro" id="IPR036852">
    <property type="entry name" value="Peptidase_S8/S53_dom_sf"/>
</dbReference>
<dbReference type="PRINTS" id="PR00723">
    <property type="entry name" value="SUBTILISIN"/>
</dbReference>
<dbReference type="GO" id="GO:0016020">
    <property type="term" value="C:membrane"/>
    <property type="evidence" value="ECO:0007669"/>
    <property type="project" value="InterPro"/>
</dbReference>
<feature type="active site" description="Charge relay system" evidence="8 9">
    <location>
        <position position="518"/>
    </location>
</feature>
<feature type="active site" description="Charge relay system" evidence="8 9">
    <location>
        <position position="158"/>
    </location>
</feature>
<keyword evidence="5" id="KW-0732">Signal</keyword>
<evidence type="ECO:0000256" key="4">
    <source>
        <dbReference type="ARBA" id="ARBA00022670"/>
    </source>
</evidence>
<dbReference type="PROSITE" id="PS00138">
    <property type="entry name" value="SUBTILASE_SER"/>
    <property type="match status" value="1"/>
</dbReference>
<evidence type="ECO:0000256" key="2">
    <source>
        <dbReference type="ARBA" id="ARBA00022512"/>
    </source>
</evidence>
<evidence type="ECO:0000259" key="11">
    <source>
        <dbReference type="Pfam" id="PF00082"/>
    </source>
</evidence>
<evidence type="ECO:0000256" key="7">
    <source>
        <dbReference type="ARBA" id="ARBA00022825"/>
    </source>
</evidence>
<dbReference type="InterPro" id="IPR003137">
    <property type="entry name" value="PA_domain"/>
</dbReference>